<dbReference type="NCBIfam" id="TIGR00254">
    <property type="entry name" value="GGDEF"/>
    <property type="match status" value="1"/>
</dbReference>
<dbReference type="CDD" id="cd00130">
    <property type="entry name" value="PAS"/>
    <property type="match status" value="1"/>
</dbReference>
<dbReference type="EC" id="2.7.7.65" evidence="1"/>
<dbReference type="SUPFAM" id="SSF55073">
    <property type="entry name" value="Nucleotide cyclase"/>
    <property type="match status" value="1"/>
</dbReference>
<evidence type="ECO:0000259" key="4">
    <source>
        <dbReference type="PROSITE" id="PS50887"/>
    </source>
</evidence>
<dbReference type="CDD" id="cd01949">
    <property type="entry name" value="GGDEF"/>
    <property type="match status" value="1"/>
</dbReference>
<accession>A0ABN6PJL5</accession>
<dbReference type="EMBL" id="AP025730">
    <property type="protein sequence ID" value="BDI03911.1"/>
    <property type="molecule type" value="Genomic_DNA"/>
</dbReference>
<dbReference type="PROSITE" id="PS50887">
    <property type="entry name" value="GGDEF"/>
    <property type="match status" value="1"/>
</dbReference>
<protein>
    <recommendedName>
        <fullName evidence="1">diguanylate cyclase</fullName>
        <ecNumber evidence="1">2.7.7.65</ecNumber>
    </recommendedName>
</protein>
<dbReference type="Proteomes" id="UP001057498">
    <property type="component" value="Chromosome"/>
</dbReference>
<dbReference type="InterPro" id="IPR029787">
    <property type="entry name" value="Nucleotide_cyclase"/>
</dbReference>
<feature type="coiled-coil region" evidence="3">
    <location>
        <begin position="317"/>
        <end position="351"/>
    </location>
</feature>
<feature type="domain" description="GGDEF" evidence="4">
    <location>
        <begin position="379"/>
        <end position="514"/>
    </location>
</feature>
<evidence type="ECO:0000256" key="2">
    <source>
        <dbReference type="ARBA" id="ARBA00034247"/>
    </source>
</evidence>
<dbReference type="Pfam" id="PF00990">
    <property type="entry name" value="GGDEF"/>
    <property type="match status" value="1"/>
</dbReference>
<dbReference type="Pfam" id="PF08448">
    <property type="entry name" value="PAS_4"/>
    <property type="match status" value="1"/>
</dbReference>
<proteinExistence type="predicted"/>
<keyword evidence="6" id="KW-1185">Reference proteome</keyword>
<dbReference type="PANTHER" id="PTHR45138:SF9">
    <property type="entry name" value="DIGUANYLATE CYCLASE DGCM-RELATED"/>
    <property type="match status" value="1"/>
</dbReference>
<dbReference type="InterPro" id="IPR013656">
    <property type="entry name" value="PAS_4"/>
</dbReference>
<dbReference type="SUPFAM" id="SSF55785">
    <property type="entry name" value="PYP-like sensor domain (PAS domain)"/>
    <property type="match status" value="1"/>
</dbReference>
<sequence>MSSLPARPAGRLWPRWGMRPVTRISLGLTALLISLLLVADLVLGVVPGHGQYERMLRKRVAENLAVQLTSLLQSGDHAALGKTIQQVLARNAEVRSISVHRHDGALVMQRGELPSLAERSQQQASDLNHLRVPILAGRQLWGEVEMTFVPLASGGLRQWLAQPGVQLLVVLGLGGFLLSHAYLSRAMQYLNPSATIPDRVRRAYDNLTEGLLILDQQARIVLANAAFRRMHPAAQVDLNGQPIQSLRWLLNGRDEGQPEVPPWERTLHSAENVTDEVLRLPRPGEPDLHLLVTSAPVVDDRGKVRGCMVSFNDETALHRSHADLRQALAEVEHAKAEVDAKNQELQRLASRDPMTGCYNRRAFFEAAEVAFEAARAAHSGLCCIMSDIDHFKSFNDTYGHAVGDQVIQVVARALTGGIRPTDILCRYGGEEFCIVLPGSTPAVAAEVAERLRAEIESHAQSAIRGTQVRRITSSFGVASLLTGAKTLKELIDHADQALYRSKESGRNRVTVHERELA</sequence>
<comment type="catalytic activity">
    <reaction evidence="2">
        <text>2 GTP = 3',3'-c-di-GMP + 2 diphosphate</text>
        <dbReference type="Rhea" id="RHEA:24898"/>
        <dbReference type="ChEBI" id="CHEBI:33019"/>
        <dbReference type="ChEBI" id="CHEBI:37565"/>
        <dbReference type="ChEBI" id="CHEBI:58805"/>
        <dbReference type="EC" id="2.7.7.65"/>
    </reaction>
</comment>
<keyword evidence="3" id="KW-0175">Coiled coil</keyword>
<evidence type="ECO:0000256" key="1">
    <source>
        <dbReference type="ARBA" id="ARBA00012528"/>
    </source>
</evidence>
<evidence type="ECO:0000313" key="6">
    <source>
        <dbReference type="Proteomes" id="UP001057498"/>
    </source>
</evidence>
<dbReference type="InterPro" id="IPR043128">
    <property type="entry name" value="Rev_trsase/Diguanyl_cyclase"/>
</dbReference>
<evidence type="ECO:0000313" key="5">
    <source>
        <dbReference type="EMBL" id="BDI03911.1"/>
    </source>
</evidence>
<reference evidence="5" key="1">
    <citation type="submission" date="2022-04" db="EMBL/GenBank/DDBJ databases">
        <title>Whole genome sequence of Sphaerotilus sp. FB-5.</title>
        <authorList>
            <person name="Takeda M."/>
            <person name="Narihara S."/>
            <person name="Akimoto M."/>
            <person name="Akimoto R."/>
            <person name="Nishiyashiki S."/>
            <person name="Murakami T."/>
        </authorList>
    </citation>
    <scope>NUCLEOTIDE SEQUENCE</scope>
    <source>
        <strain evidence="5">FB-5</strain>
    </source>
</reference>
<dbReference type="InterPro" id="IPR035965">
    <property type="entry name" value="PAS-like_dom_sf"/>
</dbReference>
<evidence type="ECO:0000256" key="3">
    <source>
        <dbReference type="SAM" id="Coils"/>
    </source>
</evidence>
<organism evidence="5 6">
    <name type="scientific">Sphaerotilus microaerophilus</name>
    <dbReference type="NCBI Taxonomy" id="2914710"/>
    <lineage>
        <taxon>Bacteria</taxon>
        <taxon>Pseudomonadati</taxon>
        <taxon>Pseudomonadota</taxon>
        <taxon>Betaproteobacteria</taxon>
        <taxon>Burkholderiales</taxon>
        <taxon>Sphaerotilaceae</taxon>
        <taxon>Sphaerotilus</taxon>
    </lineage>
</organism>
<dbReference type="SMART" id="SM00267">
    <property type="entry name" value="GGDEF"/>
    <property type="match status" value="1"/>
</dbReference>
<name>A0ABN6PJL5_9BURK</name>
<dbReference type="Gene3D" id="3.30.70.270">
    <property type="match status" value="1"/>
</dbReference>
<dbReference type="InterPro" id="IPR050469">
    <property type="entry name" value="Diguanylate_Cyclase"/>
</dbReference>
<dbReference type="InterPro" id="IPR000014">
    <property type="entry name" value="PAS"/>
</dbReference>
<dbReference type="InterPro" id="IPR000160">
    <property type="entry name" value="GGDEF_dom"/>
</dbReference>
<gene>
    <name evidence="5" type="ORF">CATMQ487_08810</name>
</gene>
<dbReference type="Gene3D" id="3.30.450.20">
    <property type="entry name" value="PAS domain"/>
    <property type="match status" value="1"/>
</dbReference>
<dbReference type="RefSeq" id="WP_251972158.1">
    <property type="nucleotide sequence ID" value="NZ_AP025730.1"/>
</dbReference>
<dbReference type="PANTHER" id="PTHR45138">
    <property type="entry name" value="REGULATORY COMPONENTS OF SENSORY TRANSDUCTION SYSTEM"/>
    <property type="match status" value="1"/>
</dbReference>